<dbReference type="WBParaSite" id="HPBE_0000556801-mRNA-1">
    <property type="protein sequence ID" value="HPBE_0000556801-mRNA-1"/>
    <property type="gene ID" value="HPBE_0000556801"/>
</dbReference>
<accession>A0A3P7Y2Y6</accession>
<evidence type="ECO:0000313" key="2">
    <source>
        <dbReference type="EMBL" id="VDO65064.1"/>
    </source>
</evidence>
<keyword evidence="3" id="KW-1185">Reference proteome</keyword>
<sequence length="202" mass="23337">MIDRSGARKISDVPSRKEETETNDGKEPMESLKEKAKAAAPIKRRKQDFASDDSLVTEESLTAKLDNFSKKIGEQLEGLKTVVTIHIDEIEQERMILLECEIKRSIEEIGVNRRLERLDKKLELLTELRKLMDTTSAEKQAEKLHNRKFDKTRHEISAVLHRIEEALKKASSDPSASKRIDELKKEKYRLRAEESALRKKLD</sequence>
<feature type="region of interest" description="Disordered" evidence="1">
    <location>
        <begin position="1"/>
        <end position="51"/>
    </location>
</feature>
<name>A0A3P7Y2Y6_HELPZ</name>
<reference evidence="4" key="2">
    <citation type="submission" date="2019-09" db="UniProtKB">
        <authorList>
            <consortium name="WormBaseParasite"/>
        </authorList>
    </citation>
    <scope>IDENTIFICATION</scope>
</reference>
<evidence type="ECO:0000313" key="4">
    <source>
        <dbReference type="WBParaSite" id="HPBE_0000556801-mRNA-1"/>
    </source>
</evidence>
<evidence type="ECO:0000256" key="1">
    <source>
        <dbReference type="SAM" id="MobiDB-lite"/>
    </source>
</evidence>
<dbReference type="OrthoDB" id="10589910at2759"/>
<reference evidence="2 3" key="1">
    <citation type="submission" date="2018-11" db="EMBL/GenBank/DDBJ databases">
        <authorList>
            <consortium name="Pathogen Informatics"/>
        </authorList>
    </citation>
    <scope>NUCLEOTIDE SEQUENCE [LARGE SCALE GENOMIC DNA]</scope>
</reference>
<proteinExistence type="predicted"/>
<evidence type="ECO:0000313" key="3">
    <source>
        <dbReference type="Proteomes" id="UP000050761"/>
    </source>
</evidence>
<gene>
    <name evidence="2" type="ORF">HPBE_LOCUS5569</name>
</gene>
<organism evidence="2">
    <name type="scientific">Heligmosomoides polygyrus</name>
    <name type="common">Parasitic roundworm</name>
    <dbReference type="NCBI Taxonomy" id="6339"/>
    <lineage>
        <taxon>Eukaryota</taxon>
        <taxon>Metazoa</taxon>
        <taxon>Ecdysozoa</taxon>
        <taxon>Nematoda</taxon>
        <taxon>Chromadorea</taxon>
        <taxon>Rhabditida</taxon>
        <taxon>Rhabditina</taxon>
        <taxon>Rhabditomorpha</taxon>
        <taxon>Strongyloidea</taxon>
        <taxon>Heligmosomidae</taxon>
        <taxon>Heligmosomoides</taxon>
    </lineage>
</organism>
<protein>
    <submittedName>
        <fullName evidence="4">BMERB domain-containing protein</fullName>
    </submittedName>
</protein>
<dbReference type="EMBL" id="UZAH01025497">
    <property type="protein sequence ID" value="VDO65064.1"/>
    <property type="molecule type" value="Genomic_DNA"/>
</dbReference>
<dbReference type="AlphaFoldDB" id="A0A3P7Y2Y6"/>
<dbReference type="Proteomes" id="UP000050761">
    <property type="component" value="Unassembled WGS sequence"/>
</dbReference>
<feature type="compositionally biased region" description="Basic and acidic residues" evidence="1">
    <location>
        <begin position="1"/>
        <end position="37"/>
    </location>
</feature>